<sequence>MPLAAPWMTPLKKALSHGGTQRKARDRSAAKRKHVQIATVDPLSGRPTVRTVVSRGFLPQRFVDGNYGASTSKEESCCLTFITDDRSAKFSHLGRGETQGCPIECCWWLDEASVQFRIAGRVLVATARTTDPVLRAAVDDVWGRLGDSTRRQMFWASPGAPSGEGDAEVPRADDEISLEASHFVLLIVVPDGVDELHLGGGQKRIVYRREDRALASSPTCTLNNLRGAVWSEESVNP</sequence>
<feature type="domain" description="Pyridoxamine 5'-phosphate oxidase Alr4036 family FMN-binding" evidence="1">
    <location>
        <begin position="5"/>
        <end position="125"/>
    </location>
</feature>
<organism evidence="2 3">
    <name type="scientific">Emiliania huxleyi (strain CCMP1516)</name>
    <dbReference type="NCBI Taxonomy" id="280463"/>
    <lineage>
        <taxon>Eukaryota</taxon>
        <taxon>Haptista</taxon>
        <taxon>Haptophyta</taxon>
        <taxon>Prymnesiophyceae</taxon>
        <taxon>Isochrysidales</taxon>
        <taxon>Noelaerhabdaceae</taxon>
        <taxon>Emiliania</taxon>
    </lineage>
</organism>
<dbReference type="PaxDb" id="2903-EOD14751"/>
<dbReference type="SUPFAM" id="SSF50475">
    <property type="entry name" value="FMN-binding split barrel"/>
    <property type="match status" value="1"/>
</dbReference>
<dbReference type="PANTHER" id="PTHR28243">
    <property type="entry name" value="AGL049CP"/>
    <property type="match status" value="1"/>
</dbReference>
<dbReference type="RefSeq" id="XP_005767180.1">
    <property type="nucleotide sequence ID" value="XM_005767123.1"/>
</dbReference>
<dbReference type="PANTHER" id="PTHR28243:SF1">
    <property type="entry name" value="PYRIDOXAMINE 5'-PHOSPHATE OXIDASE ALR4036 FAMILY FMN-BINDING DOMAIN-CONTAINING PROTEIN"/>
    <property type="match status" value="1"/>
</dbReference>
<dbReference type="STRING" id="2903.R1DVF2"/>
<dbReference type="AlphaFoldDB" id="A0A0D3IU16"/>
<reference evidence="3" key="1">
    <citation type="journal article" date="2013" name="Nature">
        <title>Pan genome of the phytoplankton Emiliania underpins its global distribution.</title>
        <authorList>
            <person name="Read B.A."/>
            <person name="Kegel J."/>
            <person name="Klute M.J."/>
            <person name="Kuo A."/>
            <person name="Lefebvre S.C."/>
            <person name="Maumus F."/>
            <person name="Mayer C."/>
            <person name="Miller J."/>
            <person name="Monier A."/>
            <person name="Salamov A."/>
            <person name="Young J."/>
            <person name="Aguilar M."/>
            <person name="Claverie J.M."/>
            <person name="Frickenhaus S."/>
            <person name="Gonzalez K."/>
            <person name="Herman E.K."/>
            <person name="Lin Y.C."/>
            <person name="Napier J."/>
            <person name="Ogata H."/>
            <person name="Sarno A.F."/>
            <person name="Shmutz J."/>
            <person name="Schroeder D."/>
            <person name="de Vargas C."/>
            <person name="Verret F."/>
            <person name="von Dassow P."/>
            <person name="Valentin K."/>
            <person name="Van de Peer Y."/>
            <person name="Wheeler G."/>
            <person name="Dacks J.B."/>
            <person name="Delwiche C.F."/>
            <person name="Dyhrman S.T."/>
            <person name="Glockner G."/>
            <person name="John U."/>
            <person name="Richards T."/>
            <person name="Worden A.Z."/>
            <person name="Zhang X."/>
            <person name="Grigoriev I.V."/>
            <person name="Allen A.E."/>
            <person name="Bidle K."/>
            <person name="Borodovsky M."/>
            <person name="Bowler C."/>
            <person name="Brownlee C."/>
            <person name="Cock J.M."/>
            <person name="Elias M."/>
            <person name="Gladyshev V.N."/>
            <person name="Groth M."/>
            <person name="Guda C."/>
            <person name="Hadaegh A."/>
            <person name="Iglesias-Rodriguez M.D."/>
            <person name="Jenkins J."/>
            <person name="Jones B.M."/>
            <person name="Lawson T."/>
            <person name="Leese F."/>
            <person name="Lindquist E."/>
            <person name="Lobanov A."/>
            <person name="Lomsadze A."/>
            <person name="Malik S.B."/>
            <person name="Marsh M.E."/>
            <person name="Mackinder L."/>
            <person name="Mock T."/>
            <person name="Mueller-Roeber B."/>
            <person name="Pagarete A."/>
            <person name="Parker M."/>
            <person name="Probert I."/>
            <person name="Quesneville H."/>
            <person name="Raines C."/>
            <person name="Rensing S.A."/>
            <person name="Riano-Pachon D.M."/>
            <person name="Richier S."/>
            <person name="Rokitta S."/>
            <person name="Shiraiwa Y."/>
            <person name="Soanes D.M."/>
            <person name="van der Giezen M."/>
            <person name="Wahlund T.M."/>
            <person name="Williams B."/>
            <person name="Wilson W."/>
            <person name="Wolfe G."/>
            <person name="Wurch L.L."/>
        </authorList>
    </citation>
    <scope>NUCLEOTIDE SEQUENCE</scope>
</reference>
<dbReference type="KEGG" id="ehx:EMIHUDRAFT_432609"/>
<evidence type="ECO:0000259" key="1">
    <source>
        <dbReference type="Pfam" id="PF12766"/>
    </source>
</evidence>
<evidence type="ECO:0000313" key="3">
    <source>
        <dbReference type="Proteomes" id="UP000013827"/>
    </source>
</evidence>
<dbReference type="EnsemblProtists" id="EOD14751">
    <property type="protein sequence ID" value="EOD14751"/>
    <property type="gene ID" value="EMIHUDRAFT_432609"/>
</dbReference>
<dbReference type="GO" id="GO:0010181">
    <property type="term" value="F:FMN binding"/>
    <property type="evidence" value="ECO:0007669"/>
    <property type="project" value="InterPro"/>
</dbReference>
<keyword evidence="3" id="KW-1185">Reference proteome</keyword>
<name>A0A0D3IU16_EMIH1</name>
<dbReference type="Pfam" id="PF12766">
    <property type="entry name" value="Pyridox_oxase_2"/>
    <property type="match status" value="1"/>
</dbReference>
<evidence type="ECO:0000313" key="2">
    <source>
        <dbReference type="EnsemblProtists" id="EOD14751"/>
    </source>
</evidence>
<protein>
    <recommendedName>
        <fullName evidence="1">Pyridoxamine 5'-phosphate oxidase Alr4036 family FMN-binding domain-containing protein</fullName>
    </recommendedName>
</protein>
<dbReference type="HOGENOM" id="CLU_058669_1_2_1"/>
<dbReference type="Proteomes" id="UP000013827">
    <property type="component" value="Unassembled WGS sequence"/>
</dbReference>
<dbReference type="Gene3D" id="2.30.110.10">
    <property type="entry name" value="Electron Transport, Fmn-binding Protein, Chain A"/>
    <property type="match status" value="1"/>
</dbReference>
<accession>A0A0D3IU16</accession>
<reference evidence="2" key="2">
    <citation type="submission" date="2024-10" db="UniProtKB">
        <authorList>
            <consortium name="EnsemblProtists"/>
        </authorList>
    </citation>
    <scope>IDENTIFICATION</scope>
</reference>
<proteinExistence type="predicted"/>
<dbReference type="GeneID" id="17260955"/>
<dbReference type="InterPro" id="IPR024624">
    <property type="entry name" value="Pyridox_Oxase_Alr4036_FMN-bd"/>
</dbReference>
<dbReference type="InterPro" id="IPR012349">
    <property type="entry name" value="Split_barrel_FMN-bd"/>
</dbReference>